<feature type="region of interest" description="Disordered" evidence="1">
    <location>
        <begin position="1"/>
        <end position="253"/>
    </location>
</feature>
<name>M3YVF8_MUSPF</name>
<accession>M3YVF8</accession>
<proteinExistence type="predicted"/>
<dbReference type="EMBL" id="AEYP01058731">
    <property type="status" value="NOT_ANNOTATED_CDS"/>
    <property type="molecule type" value="Genomic_DNA"/>
</dbReference>
<organism evidence="2">
    <name type="scientific">Mustela putorius furo</name>
    <name type="common">European domestic ferret</name>
    <name type="synonym">Mustela furo</name>
    <dbReference type="NCBI Taxonomy" id="9669"/>
    <lineage>
        <taxon>Eukaryota</taxon>
        <taxon>Metazoa</taxon>
        <taxon>Chordata</taxon>
        <taxon>Craniata</taxon>
        <taxon>Vertebrata</taxon>
        <taxon>Euteleostomi</taxon>
        <taxon>Mammalia</taxon>
        <taxon>Eutheria</taxon>
        <taxon>Laurasiatheria</taxon>
        <taxon>Carnivora</taxon>
        <taxon>Caniformia</taxon>
        <taxon>Musteloidea</taxon>
        <taxon>Mustelidae</taxon>
        <taxon>Mustelinae</taxon>
        <taxon>Mustela</taxon>
    </lineage>
</organism>
<dbReference type="Ensembl" id="ENSMPUT00000015557.1">
    <property type="protein sequence ID" value="ENSMPUP00000015318.1"/>
    <property type="gene ID" value="ENSMPUG00000015428.1"/>
</dbReference>
<dbReference type="AlphaFoldDB" id="M3YVF8"/>
<evidence type="ECO:0000313" key="2">
    <source>
        <dbReference type="Ensembl" id="ENSMPUP00000015318.1"/>
    </source>
</evidence>
<dbReference type="InParanoid" id="M3YVF8"/>
<reference evidence="2" key="1">
    <citation type="submission" date="2024-06" db="UniProtKB">
        <authorList>
            <consortium name="Ensembl"/>
        </authorList>
    </citation>
    <scope>IDENTIFICATION</scope>
</reference>
<feature type="compositionally biased region" description="Low complexity" evidence="1">
    <location>
        <begin position="96"/>
        <end position="106"/>
    </location>
</feature>
<feature type="compositionally biased region" description="Basic residues" evidence="1">
    <location>
        <begin position="145"/>
        <end position="170"/>
    </location>
</feature>
<protein>
    <submittedName>
        <fullName evidence="2">Uncharacterized protein</fullName>
    </submittedName>
</protein>
<dbReference type="HOGENOM" id="CLU_1098222_0_0_1"/>
<dbReference type="OMA" id="GMARKRT"/>
<feature type="compositionally biased region" description="Basic and acidic residues" evidence="1">
    <location>
        <begin position="213"/>
        <end position="231"/>
    </location>
</feature>
<sequence>MQPGLREGLGPGEGLASRARPAEGRCRPAAPSVRARERRLGHSAPQAPLGTTSSFPTPARPHSAQAGAGSWAPRRGARARAEGGVPGSRRRGAGTGARRPSPAAVSRRPRPGPYPGRMTELPAPGTPGGRTPRGRPADRSPALRPARRRAGSGAGRRRGMARKRTKRLCRAHNGTIVSARGSQFPFCPQPAPAPGGPGGRTWEPSRSSASAARKRDRERGRSKGKRERERTPSAPDPAQSRPWAPSRHPETLI</sequence>
<evidence type="ECO:0000256" key="1">
    <source>
        <dbReference type="SAM" id="MobiDB-lite"/>
    </source>
</evidence>